<proteinExistence type="predicted"/>
<reference evidence="1" key="1">
    <citation type="journal article" date="2014" name="Front. Microbiol.">
        <title>High frequency of phylogenetically diverse reductive dehalogenase-homologous genes in deep subseafloor sedimentary metagenomes.</title>
        <authorList>
            <person name="Kawai M."/>
            <person name="Futagami T."/>
            <person name="Toyoda A."/>
            <person name="Takaki Y."/>
            <person name="Nishi S."/>
            <person name="Hori S."/>
            <person name="Arai W."/>
            <person name="Tsubouchi T."/>
            <person name="Morono Y."/>
            <person name="Uchiyama I."/>
            <person name="Ito T."/>
            <person name="Fujiyama A."/>
            <person name="Inagaki F."/>
            <person name="Takami H."/>
        </authorList>
    </citation>
    <scope>NUCLEOTIDE SEQUENCE</scope>
    <source>
        <strain evidence="1">Expedition CK06-06</strain>
    </source>
</reference>
<sequence length="71" mass="8195">MKYILMSTSPNITTGYGIVSKNLMKGLLKKKIDIKMLGLQNLGHQKEEWNLSIMDNIYGADALEFYTKFHR</sequence>
<protein>
    <submittedName>
        <fullName evidence="1">Uncharacterized protein</fullName>
    </submittedName>
</protein>
<accession>X1H2A8</accession>
<gene>
    <name evidence="1" type="ORF">S03H2_39216</name>
</gene>
<dbReference type="AlphaFoldDB" id="X1H2A8"/>
<dbReference type="Gene3D" id="3.40.50.11930">
    <property type="match status" value="1"/>
</dbReference>
<organism evidence="1">
    <name type="scientific">marine sediment metagenome</name>
    <dbReference type="NCBI Taxonomy" id="412755"/>
    <lineage>
        <taxon>unclassified sequences</taxon>
        <taxon>metagenomes</taxon>
        <taxon>ecological metagenomes</taxon>
    </lineage>
</organism>
<dbReference type="EMBL" id="BARU01024226">
    <property type="protein sequence ID" value="GAH47969.1"/>
    <property type="molecule type" value="Genomic_DNA"/>
</dbReference>
<comment type="caution">
    <text evidence="1">The sequence shown here is derived from an EMBL/GenBank/DDBJ whole genome shotgun (WGS) entry which is preliminary data.</text>
</comment>
<evidence type="ECO:0000313" key="1">
    <source>
        <dbReference type="EMBL" id="GAH47969.1"/>
    </source>
</evidence>
<feature type="non-terminal residue" evidence="1">
    <location>
        <position position="71"/>
    </location>
</feature>
<name>X1H2A8_9ZZZZ</name>